<gene>
    <name evidence="1" type="ordered locus">SGRA_2465</name>
</gene>
<dbReference type="KEGG" id="sgn:SGRA_2465"/>
<dbReference type="AlphaFoldDB" id="H6L5H7"/>
<evidence type="ECO:0000313" key="1">
    <source>
        <dbReference type="EMBL" id="AFC25193.1"/>
    </source>
</evidence>
<accession>H6L5H7</accession>
<proteinExistence type="predicted"/>
<name>H6L5H7_SAPGL</name>
<dbReference type="STRING" id="984262.SGRA_2465"/>
<dbReference type="HOGENOM" id="CLU_3239426_0_0_10"/>
<dbReference type="EMBL" id="CP002831">
    <property type="protein sequence ID" value="AFC25193.1"/>
    <property type="molecule type" value="Genomic_DNA"/>
</dbReference>
<organism evidence="1 2">
    <name type="scientific">Saprospira grandis (strain Lewin)</name>
    <dbReference type="NCBI Taxonomy" id="984262"/>
    <lineage>
        <taxon>Bacteria</taxon>
        <taxon>Pseudomonadati</taxon>
        <taxon>Bacteroidota</taxon>
        <taxon>Saprospiria</taxon>
        <taxon>Saprospirales</taxon>
        <taxon>Saprospiraceae</taxon>
        <taxon>Saprospira</taxon>
    </lineage>
</organism>
<dbReference type="Proteomes" id="UP000007519">
    <property type="component" value="Chromosome"/>
</dbReference>
<reference evidence="1 2" key="1">
    <citation type="journal article" date="2012" name="Stand. Genomic Sci.">
        <title>Complete genome sequencing and analysis of Saprospira grandis str. Lewin, a predatory marine bacterium.</title>
        <authorList>
            <person name="Saw J.H."/>
            <person name="Yuryev A."/>
            <person name="Kanbe M."/>
            <person name="Hou S."/>
            <person name="Young A.G."/>
            <person name="Aizawa S."/>
            <person name="Alam M."/>
        </authorList>
    </citation>
    <scope>NUCLEOTIDE SEQUENCE [LARGE SCALE GENOMIC DNA]</scope>
    <source>
        <strain evidence="1 2">Lewin</strain>
    </source>
</reference>
<protein>
    <submittedName>
        <fullName evidence="1">Uncharacterized protein</fullName>
    </submittedName>
</protein>
<keyword evidence="2" id="KW-1185">Reference proteome</keyword>
<sequence length="43" mass="4933">MFAPKNSHICDIPKTKAKKSKQPLGPYFVLPTAFKSQHYENKI</sequence>
<evidence type="ECO:0000313" key="2">
    <source>
        <dbReference type="Proteomes" id="UP000007519"/>
    </source>
</evidence>